<keyword evidence="3" id="KW-1185">Reference proteome</keyword>
<organism evidence="2 3">
    <name type="scientific">Lithohypha guttulata</name>
    <dbReference type="NCBI Taxonomy" id="1690604"/>
    <lineage>
        <taxon>Eukaryota</taxon>
        <taxon>Fungi</taxon>
        <taxon>Dikarya</taxon>
        <taxon>Ascomycota</taxon>
        <taxon>Pezizomycotina</taxon>
        <taxon>Eurotiomycetes</taxon>
        <taxon>Chaetothyriomycetidae</taxon>
        <taxon>Chaetothyriales</taxon>
        <taxon>Trichomeriaceae</taxon>
        <taxon>Lithohypha</taxon>
    </lineage>
</organism>
<proteinExistence type="predicted"/>
<dbReference type="AlphaFoldDB" id="A0AAN7T3X7"/>
<protein>
    <submittedName>
        <fullName evidence="2">Uncharacterized protein</fullName>
    </submittedName>
</protein>
<name>A0AAN7T3X7_9EURO</name>
<dbReference type="Proteomes" id="UP001309876">
    <property type="component" value="Unassembled WGS sequence"/>
</dbReference>
<dbReference type="EMBL" id="JAVRRJ010000001">
    <property type="protein sequence ID" value="KAK5089889.1"/>
    <property type="molecule type" value="Genomic_DNA"/>
</dbReference>
<sequence length="96" mass="10519">MADGRQEPYDPYMPSTGNAQGGNARTAALQAACFRASAMKVAQEFRMANSTATQARRTRRIPGASVFRRASMPVRIFAQDKGRSVQAKENMGFKFA</sequence>
<evidence type="ECO:0000256" key="1">
    <source>
        <dbReference type="SAM" id="MobiDB-lite"/>
    </source>
</evidence>
<accession>A0AAN7T3X7</accession>
<gene>
    <name evidence="2" type="ORF">LTR05_000056</name>
</gene>
<feature type="region of interest" description="Disordered" evidence="1">
    <location>
        <begin position="1"/>
        <end position="23"/>
    </location>
</feature>
<reference evidence="2 3" key="1">
    <citation type="submission" date="2023-08" db="EMBL/GenBank/DDBJ databases">
        <title>Black Yeasts Isolated from many extreme environments.</title>
        <authorList>
            <person name="Coleine C."/>
            <person name="Stajich J.E."/>
            <person name="Selbmann L."/>
        </authorList>
    </citation>
    <scope>NUCLEOTIDE SEQUENCE [LARGE SCALE GENOMIC DNA]</scope>
    <source>
        <strain evidence="2 3">CCFEE 5910</strain>
    </source>
</reference>
<evidence type="ECO:0000313" key="2">
    <source>
        <dbReference type="EMBL" id="KAK5089889.1"/>
    </source>
</evidence>
<evidence type="ECO:0000313" key="3">
    <source>
        <dbReference type="Proteomes" id="UP001309876"/>
    </source>
</evidence>
<comment type="caution">
    <text evidence="2">The sequence shown here is derived from an EMBL/GenBank/DDBJ whole genome shotgun (WGS) entry which is preliminary data.</text>
</comment>